<dbReference type="Gene3D" id="1.10.10.60">
    <property type="entry name" value="Homeodomain-like"/>
    <property type="match status" value="1"/>
</dbReference>
<dbReference type="EMBL" id="JAGIKZ010000009">
    <property type="protein sequence ID" value="MBP2241485.1"/>
    <property type="molecule type" value="Genomic_DNA"/>
</dbReference>
<organism evidence="2 3">
    <name type="scientific">Cytobacillus eiseniae</name>
    <dbReference type="NCBI Taxonomy" id="762947"/>
    <lineage>
        <taxon>Bacteria</taxon>
        <taxon>Bacillati</taxon>
        <taxon>Bacillota</taxon>
        <taxon>Bacilli</taxon>
        <taxon>Bacillales</taxon>
        <taxon>Bacillaceae</taxon>
        <taxon>Cytobacillus</taxon>
    </lineage>
</organism>
<sequence>MGKHFSLEYKEYVSKLVVEEGRKASDVAYELEISYKTICRWVKIYKDRLIANQSGVVSISPSELEKLKKQHEKEIQQLKEENEILKKAMHIFTKNPE</sequence>
<gene>
    <name evidence="2" type="ORF">J2Z40_002048</name>
</gene>
<feature type="coiled-coil region" evidence="1">
    <location>
        <begin position="61"/>
        <end position="95"/>
    </location>
</feature>
<dbReference type="Pfam" id="PF01527">
    <property type="entry name" value="HTH_Tnp_1"/>
    <property type="match status" value="1"/>
</dbReference>
<protein>
    <submittedName>
        <fullName evidence="2">Transposase</fullName>
    </submittedName>
</protein>
<accession>A0ABS4RGJ2</accession>
<comment type="caution">
    <text evidence="2">The sequence shown here is derived from an EMBL/GenBank/DDBJ whole genome shotgun (WGS) entry which is preliminary data.</text>
</comment>
<dbReference type="SUPFAM" id="SSF46689">
    <property type="entry name" value="Homeodomain-like"/>
    <property type="match status" value="1"/>
</dbReference>
<evidence type="ECO:0000313" key="2">
    <source>
        <dbReference type="EMBL" id="MBP2241485.1"/>
    </source>
</evidence>
<dbReference type="Proteomes" id="UP001519293">
    <property type="component" value="Unassembled WGS sequence"/>
</dbReference>
<evidence type="ECO:0000313" key="3">
    <source>
        <dbReference type="Proteomes" id="UP001519293"/>
    </source>
</evidence>
<proteinExistence type="predicted"/>
<dbReference type="InterPro" id="IPR002514">
    <property type="entry name" value="Transposase_8"/>
</dbReference>
<name>A0ABS4RGJ2_9BACI</name>
<reference evidence="2 3" key="1">
    <citation type="submission" date="2021-03" db="EMBL/GenBank/DDBJ databases">
        <title>Genomic Encyclopedia of Type Strains, Phase IV (KMG-IV): sequencing the most valuable type-strain genomes for metagenomic binning, comparative biology and taxonomic classification.</title>
        <authorList>
            <person name="Goeker M."/>
        </authorList>
    </citation>
    <scope>NUCLEOTIDE SEQUENCE [LARGE SCALE GENOMIC DNA]</scope>
    <source>
        <strain evidence="2 3">DSM 26675</strain>
    </source>
</reference>
<keyword evidence="1" id="KW-0175">Coiled coil</keyword>
<dbReference type="InterPro" id="IPR009057">
    <property type="entry name" value="Homeodomain-like_sf"/>
</dbReference>
<evidence type="ECO:0000256" key="1">
    <source>
        <dbReference type="SAM" id="Coils"/>
    </source>
</evidence>
<dbReference type="RefSeq" id="WP_066396951.1">
    <property type="nucleotide sequence ID" value="NZ_JAGIKZ010000009.1"/>
</dbReference>
<keyword evidence="3" id="KW-1185">Reference proteome</keyword>